<dbReference type="Pfam" id="PF00023">
    <property type="entry name" value="Ank"/>
    <property type="match status" value="1"/>
</dbReference>
<organism evidence="2">
    <name type="scientific">Alexandrium catenella</name>
    <name type="common">Red tide dinoflagellate</name>
    <name type="synonym">Gonyaulax catenella</name>
    <dbReference type="NCBI Taxonomy" id="2925"/>
    <lineage>
        <taxon>Eukaryota</taxon>
        <taxon>Sar</taxon>
        <taxon>Alveolata</taxon>
        <taxon>Dinophyceae</taxon>
        <taxon>Gonyaulacales</taxon>
        <taxon>Pyrocystaceae</taxon>
        <taxon>Alexandrium</taxon>
    </lineage>
</organism>
<name>A0A7S1SD85_ALECA</name>
<sequence length="327" mass="34601">MAQALEDPVPSTTLSRGASRHTSPSIFPLRFMQFHNSMGRAEAAVGHGTTSSRASQMRKHARRGRAVVFVDTWPEQEQGGGAKYARVIVRLRGQLVCKLLAPRSVTKSVLQNAIWQELDVPLQDREAMFNSAMKWETHRPLARADCGVSIVDIGPGHPLGGTWTISGEARCIGRENPSYIAPIQGPLTPARATGSAAPLLARFMPGSVLAALAGGGDLHCAVLLGDLEACHALVQQGQPGTLRSRDCCGRSALHLAAACGYADVCAAILRHPHFGEAHAALLDINGCTAYQLAPPHVRAVFKAIHIAQVVSAASGSSSTEQFLGFGA</sequence>
<gene>
    <name evidence="2" type="ORF">ACAT0790_LOCUS67837</name>
</gene>
<reference evidence="2" key="1">
    <citation type="submission" date="2021-01" db="EMBL/GenBank/DDBJ databases">
        <authorList>
            <person name="Corre E."/>
            <person name="Pelletier E."/>
            <person name="Niang G."/>
            <person name="Scheremetjew M."/>
            <person name="Finn R."/>
            <person name="Kale V."/>
            <person name="Holt S."/>
            <person name="Cochrane G."/>
            <person name="Meng A."/>
            <person name="Brown T."/>
            <person name="Cohen L."/>
        </authorList>
    </citation>
    <scope>NUCLEOTIDE SEQUENCE</scope>
    <source>
        <strain evidence="2">OF101</strain>
    </source>
</reference>
<dbReference type="AlphaFoldDB" id="A0A7S1SD85"/>
<protein>
    <submittedName>
        <fullName evidence="2">Uncharacterized protein</fullName>
    </submittedName>
</protein>
<proteinExistence type="predicted"/>
<dbReference type="InterPro" id="IPR002110">
    <property type="entry name" value="Ankyrin_rpt"/>
</dbReference>
<dbReference type="InterPro" id="IPR036770">
    <property type="entry name" value="Ankyrin_rpt-contain_sf"/>
</dbReference>
<dbReference type="EMBL" id="HBGE01113786">
    <property type="protein sequence ID" value="CAD9191062.1"/>
    <property type="molecule type" value="Transcribed_RNA"/>
</dbReference>
<feature type="compositionally biased region" description="Polar residues" evidence="1">
    <location>
        <begin position="10"/>
        <end position="21"/>
    </location>
</feature>
<dbReference type="SUPFAM" id="SSF48403">
    <property type="entry name" value="Ankyrin repeat"/>
    <property type="match status" value="1"/>
</dbReference>
<dbReference type="Gene3D" id="1.25.40.20">
    <property type="entry name" value="Ankyrin repeat-containing domain"/>
    <property type="match status" value="1"/>
</dbReference>
<feature type="region of interest" description="Disordered" evidence="1">
    <location>
        <begin position="1"/>
        <end position="21"/>
    </location>
</feature>
<evidence type="ECO:0000256" key="1">
    <source>
        <dbReference type="SAM" id="MobiDB-lite"/>
    </source>
</evidence>
<evidence type="ECO:0000313" key="2">
    <source>
        <dbReference type="EMBL" id="CAD9191062.1"/>
    </source>
</evidence>
<accession>A0A7S1SD85</accession>